<evidence type="ECO:0000313" key="2">
    <source>
        <dbReference type="Proteomes" id="UP000694910"/>
    </source>
</evidence>
<dbReference type="Proteomes" id="UP000694910">
    <property type="component" value="Unplaced"/>
</dbReference>
<accession>A0ABM1C9D7</accession>
<dbReference type="GeneID" id="101395734"/>
<dbReference type="RefSeq" id="XP_014636168.1">
    <property type="nucleotide sequence ID" value="XM_014780682.1"/>
</dbReference>
<dbReference type="PANTHER" id="PTHR14256">
    <property type="entry name" value="NADH-UBIQUINONE OXIDOREDUCTASE MLRQ SUBUNIT"/>
    <property type="match status" value="1"/>
</dbReference>
<sequence>MVWRPPGWVLVAEVLINILDFFIPDLLFYSEVIMNFFQLLRKKKELIPLVAFMSVAATGAVSFALYSLKKTDVIIDRKRNPEPWETVDPSVPGKLITINQEWKPIEELQNVRRATK</sequence>
<proteinExistence type="predicted"/>
<evidence type="ECO:0000313" key="3">
    <source>
        <dbReference type="RefSeq" id="XP_014636168.1"/>
    </source>
</evidence>
<name>A0ABM1C9D7_CERSS</name>
<dbReference type="Pfam" id="PF06522">
    <property type="entry name" value="B12D"/>
    <property type="match status" value="1"/>
</dbReference>
<protein>
    <submittedName>
        <fullName evidence="3">Normal mucosa of esophagus-specific gene 1 protein</fullName>
    </submittedName>
</protein>
<keyword evidence="2" id="KW-1185">Reference proteome</keyword>
<feature type="transmembrane region" description="Helical" evidence="1">
    <location>
        <begin position="7"/>
        <end position="29"/>
    </location>
</feature>
<gene>
    <name evidence="3" type="primary">LOC101395734</name>
</gene>
<keyword evidence="1" id="KW-1133">Transmembrane helix</keyword>
<dbReference type="InterPro" id="IPR010530">
    <property type="entry name" value="B12D"/>
</dbReference>
<reference evidence="3" key="1">
    <citation type="submission" date="2025-08" db="UniProtKB">
        <authorList>
            <consortium name="RefSeq"/>
        </authorList>
    </citation>
    <scope>IDENTIFICATION</scope>
</reference>
<evidence type="ECO:0000256" key="1">
    <source>
        <dbReference type="SAM" id="Phobius"/>
    </source>
</evidence>
<keyword evidence="1" id="KW-0472">Membrane</keyword>
<feature type="transmembrane region" description="Helical" evidence="1">
    <location>
        <begin position="49"/>
        <end position="68"/>
    </location>
</feature>
<organism evidence="2 3">
    <name type="scientific">Ceratotherium simum simum</name>
    <name type="common">Southern white rhinoceros</name>
    <dbReference type="NCBI Taxonomy" id="73337"/>
    <lineage>
        <taxon>Eukaryota</taxon>
        <taxon>Metazoa</taxon>
        <taxon>Chordata</taxon>
        <taxon>Craniata</taxon>
        <taxon>Vertebrata</taxon>
        <taxon>Euteleostomi</taxon>
        <taxon>Mammalia</taxon>
        <taxon>Eutheria</taxon>
        <taxon>Laurasiatheria</taxon>
        <taxon>Perissodactyla</taxon>
        <taxon>Rhinocerotidae</taxon>
        <taxon>Ceratotherium</taxon>
    </lineage>
</organism>
<dbReference type="PANTHER" id="PTHR14256:SF3">
    <property type="entry name" value="NORMAL MUCOSA OF ESOPHAGUS-SPECIFIC GENE 1 PROTEIN"/>
    <property type="match status" value="1"/>
</dbReference>
<keyword evidence="1" id="KW-0812">Transmembrane</keyword>